<protein>
    <submittedName>
        <fullName evidence="1">Uncharacterized protein</fullName>
    </submittedName>
</protein>
<evidence type="ECO:0000313" key="1">
    <source>
        <dbReference type="EMBL" id="CAB5221065.1"/>
    </source>
</evidence>
<organism evidence="1">
    <name type="scientific">uncultured Caudovirales phage</name>
    <dbReference type="NCBI Taxonomy" id="2100421"/>
    <lineage>
        <taxon>Viruses</taxon>
        <taxon>Duplodnaviria</taxon>
        <taxon>Heunggongvirae</taxon>
        <taxon>Uroviricota</taxon>
        <taxon>Caudoviricetes</taxon>
        <taxon>Peduoviridae</taxon>
        <taxon>Maltschvirus</taxon>
        <taxon>Maltschvirus maltsch</taxon>
    </lineage>
</organism>
<dbReference type="EMBL" id="LR798293">
    <property type="protein sequence ID" value="CAB5221065.1"/>
    <property type="molecule type" value="Genomic_DNA"/>
</dbReference>
<accession>A0A6J7WW38</accession>
<proteinExistence type="predicted"/>
<gene>
    <name evidence="1" type="ORF">UFOVP240_75</name>
</gene>
<reference evidence="1" key="1">
    <citation type="submission" date="2020-05" db="EMBL/GenBank/DDBJ databases">
        <authorList>
            <person name="Chiriac C."/>
            <person name="Salcher M."/>
            <person name="Ghai R."/>
            <person name="Kavagutti S V."/>
        </authorList>
    </citation>
    <scope>NUCLEOTIDE SEQUENCE</scope>
</reference>
<sequence>MDGLAHAHSLRLNMILRVLASEVNQSLLTKTLEDESLEGFLFYVLLFCRVIQKLVDMHQNLMYTSVSELVVYLPTDIVLLKFGFFCWGIV</sequence>
<name>A0A6J7WW38_9CAUD</name>